<dbReference type="EMBL" id="JANFNH010000003">
    <property type="protein sequence ID" value="MCQ4041612.1"/>
    <property type="molecule type" value="Genomic_DNA"/>
</dbReference>
<accession>A0ABT1P8C9</accession>
<protein>
    <submittedName>
        <fullName evidence="1">Uncharacterized protein</fullName>
    </submittedName>
</protein>
<sequence>MEVGIVANRIHLRESDTPNAVVTTNRRHLSAFIRLIKTGS</sequence>
<keyword evidence="2" id="KW-1185">Reference proteome</keyword>
<reference evidence="1 2" key="1">
    <citation type="submission" date="2022-06" db="EMBL/GenBank/DDBJ databases">
        <title>Draft genome sequence of type strain Streptomyces rubrisoli DSM 42083.</title>
        <authorList>
            <person name="Duangmal K."/>
            <person name="Klaysubun C."/>
        </authorList>
    </citation>
    <scope>NUCLEOTIDE SEQUENCE [LARGE SCALE GENOMIC DNA]</scope>
    <source>
        <strain evidence="1 2">DSM 42083</strain>
    </source>
</reference>
<evidence type="ECO:0000313" key="1">
    <source>
        <dbReference type="EMBL" id="MCQ4041612.1"/>
    </source>
</evidence>
<dbReference type="Proteomes" id="UP001206206">
    <property type="component" value="Unassembled WGS sequence"/>
</dbReference>
<organism evidence="1 2">
    <name type="scientific">Streptantibioticus rubrisoli</name>
    <dbReference type="NCBI Taxonomy" id="1387313"/>
    <lineage>
        <taxon>Bacteria</taxon>
        <taxon>Bacillati</taxon>
        <taxon>Actinomycetota</taxon>
        <taxon>Actinomycetes</taxon>
        <taxon>Kitasatosporales</taxon>
        <taxon>Streptomycetaceae</taxon>
        <taxon>Streptantibioticus</taxon>
    </lineage>
</organism>
<proteinExistence type="predicted"/>
<evidence type="ECO:0000313" key="2">
    <source>
        <dbReference type="Proteomes" id="UP001206206"/>
    </source>
</evidence>
<comment type="caution">
    <text evidence="1">The sequence shown here is derived from an EMBL/GenBank/DDBJ whole genome shotgun (WGS) entry which is preliminary data.</text>
</comment>
<gene>
    <name evidence="1" type="ORF">NON19_06115</name>
</gene>
<name>A0ABT1P8C9_9ACTN</name>